<feature type="region of interest" description="Disordered" evidence="1">
    <location>
        <begin position="37"/>
        <end position="71"/>
    </location>
</feature>
<accession>A0A2G8LRR9</accession>
<dbReference type="OrthoDB" id="10065209at2759"/>
<dbReference type="Proteomes" id="UP000230750">
    <property type="component" value="Unassembled WGS sequence"/>
</dbReference>
<evidence type="ECO:0000313" key="4">
    <source>
        <dbReference type="Proteomes" id="UP000230750"/>
    </source>
</evidence>
<gene>
    <name evidence="3" type="ORF">BSL78_00094</name>
</gene>
<feature type="compositionally biased region" description="Basic and acidic residues" evidence="1">
    <location>
        <begin position="53"/>
        <end position="63"/>
    </location>
</feature>
<dbReference type="EMBL" id="MRZV01000002">
    <property type="protein sequence ID" value="PIK62967.1"/>
    <property type="molecule type" value="Genomic_DNA"/>
</dbReference>
<keyword evidence="4" id="KW-1185">Reference proteome</keyword>
<dbReference type="AlphaFoldDB" id="A0A2G8LRR9"/>
<evidence type="ECO:0000313" key="3">
    <source>
        <dbReference type="EMBL" id="PIK62967.1"/>
    </source>
</evidence>
<protein>
    <recommendedName>
        <fullName evidence="2">Paraneoplastic antigen Ma-like C-terminal domain-containing protein</fullName>
    </recommendedName>
</protein>
<comment type="caution">
    <text evidence="3">The sequence shown here is derived from an EMBL/GenBank/DDBJ whole genome shotgun (WGS) entry which is preliminary data.</text>
</comment>
<feature type="domain" description="Paraneoplastic antigen Ma-like C-terminal" evidence="2">
    <location>
        <begin position="83"/>
        <end position="191"/>
    </location>
</feature>
<dbReference type="InterPro" id="IPR048270">
    <property type="entry name" value="PNMA_C"/>
</dbReference>
<organism evidence="3 4">
    <name type="scientific">Stichopus japonicus</name>
    <name type="common">Sea cucumber</name>
    <dbReference type="NCBI Taxonomy" id="307972"/>
    <lineage>
        <taxon>Eukaryota</taxon>
        <taxon>Metazoa</taxon>
        <taxon>Echinodermata</taxon>
        <taxon>Eleutherozoa</taxon>
        <taxon>Echinozoa</taxon>
        <taxon>Holothuroidea</taxon>
        <taxon>Aspidochirotacea</taxon>
        <taxon>Aspidochirotida</taxon>
        <taxon>Stichopodidae</taxon>
        <taxon>Apostichopus</taxon>
    </lineage>
</organism>
<reference evidence="3 4" key="1">
    <citation type="journal article" date="2017" name="PLoS Biol.">
        <title>The sea cucumber genome provides insights into morphological evolution and visceral regeneration.</title>
        <authorList>
            <person name="Zhang X."/>
            <person name="Sun L."/>
            <person name="Yuan J."/>
            <person name="Sun Y."/>
            <person name="Gao Y."/>
            <person name="Zhang L."/>
            <person name="Li S."/>
            <person name="Dai H."/>
            <person name="Hamel J.F."/>
            <person name="Liu C."/>
            <person name="Yu Y."/>
            <person name="Liu S."/>
            <person name="Lin W."/>
            <person name="Guo K."/>
            <person name="Jin S."/>
            <person name="Xu P."/>
            <person name="Storey K.B."/>
            <person name="Huan P."/>
            <person name="Zhang T."/>
            <person name="Zhou Y."/>
            <person name="Zhang J."/>
            <person name="Lin C."/>
            <person name="Li X."/>
            <person name="Xing L."/>
            <person name="Huo D."/>
            <person name="Sun M."/>
            <person name="Wang L."/>
            <person name="Mercier A."/>
            <person name="Li F."/>
            <person name="Yang H."/>
            <person name="Xiang J."/>
        </authorList>
    </citation>
    <scope>NUCLEOTIDE SEQUENCE [LARGE SCALE GENOMIC DNA]</scope>
    <source>
        <strain evidence="3">Shaxun</strain>
        <tissue evidence="3">Muscle</tissue>
    </source>
</reference>
<evidence type="ECO:0000259" key="2">
    <source>
        <dbReference type="Pfam" id="PF14893"/>
    </source>
</evidence>
<proteinExistence type="predicted"/>
<dbReference type="Pfam" id="PF14893">
    <property type="entry name" value="PNMA"/>
    <property type="match status" value="1"/>
</dbReference>
<evidence type="ECO:0000256" key="1">
    <source>
        <dbReference type="SAM" id="MobiDB-lite"/>
    </source>
</evidence>
<sequence>MSEVEEMRLELKSLRDALEREKLVSMKAKADIEALQKLSVGSEADSDKEGDEDVHSTSEEGEKQPSVVYLSQGQRIDRFCDRPTKPGDPSVQEWIRDVRSQLEVRRLGPKDQASLILNHLGGKARKEIAGRGEEVQRDPSKIFAILSKVFGDGDTLSQLQQRFFSYRQRDGEDLVACSLELVDLFDRICQLDSSFQSCREKSLRGRLAEAAKMRGYGESYEG</sequence>
<name>A0A2G8LRR9_STIJA</name>